<name>A0A2T7BD06_9BACT</name>
<organism evidence="1 2">
    <name type="scientific">Chitinophaga parva</name>
    <dbReference type="NCBI Taxonomy" id="2169414"/>
    <lineage>
        <taxon>Bacteria</taxon>
        <taxon>Pseudomonadati</taxon>
        <taxon>Bacteroidota</taxon>
        <taxon>Chitinophagia</taxon>
        <taxon>Chitinophagales</taxon>
        <taxon>Chitinophagaceae</taxon>
        <taxon>Chitinophaga</taxon>
    </lineage>
</organism>
<dbReference type="Proteomes" id="UP000244450">
    <property type="component" value="Unassembled WGS sequence"/>
</dbReference>
<dbReference type="EMBL" id="QCYK01000003">
    <property type="protein sequence ID" value="PUZ22955.1"/>
    <property type="molecule type" value="Genomic_DNA"/>
</dbReference>
<dbReference type="AlphaFoldDB" id="A0A2T7BD06"/>
<evidence type="ECO:0000313" key="2">
    <source>
        <dbReference type="Proteomes" id="UP000244450"/>
    </source>
</evidence>
<evidence type="ECO:0008006" key="3">
    <source>
        <dbReference type="Google" id="ProtNLM"/>
    </source>
</evidence>
<gene>
    <name evidence="1" type="ORF">DCC81_21305</name>
</gene>
<sequence>MSNVIPPTPEAAAVGKYLDMPVGYATGAAEVSIPLHTLTQGDLSLPLTLSFNTGGIRVPEVPSWVGLGWSLGTGGSITRVVRGLPDDLAVQGYMNTPYKVSYLEGLSPQSNDYFNLIFNQAHNGTLDVEPDMYNYSVMGYSGTFYYDQDSAGFVQTPVTNVRIKATKAADSTVTGWVLTLPDGVKAYFGTSTDGRSGYDRYNSDYSSTKSSQGGYSLSPNKTTTPPHITTWQLMNIVSPGLEHIDFYYSTFSAVDFGMGGEVTDLIGLSGCTTVSNRVTYSSIYEQRLTKSRLSRISTEMEDVYFVPSTAARQDMVGDERALDSIVVRNKKSQLIEGVKFNTGYYSSPLISIPFQGGGEATAATKRLFLRSLTQFGANNISLPPYQFVYDTTHPLPSRLSNSQDYWGFYNGKTNSFLTPKPSTVDLAQGYSDFPNGGDRTVDINYAKAFSLSKIYYPTGGYTEYTYGSNISNRNNISGTQAGYQISPSAAAYHGFYFFYKDASYQQPGNPNLYVDSVTIGPGLIGSVAVALTGCTNYTVFNCPVKIVITGITDPTFNVWVKSATYSLTTPGKYKVTCTLNPNADVNNPDPDFSVQMTWTENPPGDTRNYIVGGLRVEKIVNGDANGKILSKVLKYNYFNDSTTSSGQLLNLPVHAFKTYCGSNTSSAGSQGAVLRMTSGSAVPLSGADGKIIRYENVTEYMADDTVAASKTEYTYSIDLYDVQNLAAEIYPFPTNTSRDWRNGTLEKKDMYVKTGPATYRLLRREQYFYNPYSYYFKTHGLKLSDYPGNADFLNMGINAFGVTPYSIFSERYLLDSTIITSYENSTMATKTVNRYNPQHGYTLAEQITTNSLSQTVSTKSWYAADYAAAAGANLPWMVQNNMVDIPVKQQVTVNSKLADGRVIAYNNYGQPANVYQYESNTLKDSIAHDPATLVPPDYTLRSTMTYAAAHPTRLTKQIGTGDARTTYIWDYNLNYLAAEVKNADSIDVAYTSFEADGTGYWTISSSARDSITTALTGSKSYSLASNISKAGLTTAKTYIVSYFTRNASPFTIAGTVTGYPVKGTTVNGWTYYEHRVTGVTSVSLIGTGMIDELRLYPADAAMQTYTYQPAVGISSVCDPKNQVTYYEYDGMNRLRVVRDAQRNILKVFTYKYADQPVSL</sequence>
<comment type="caution">
    <text evidence="1">The sequence shown here is derived from an EMBL/GenBank/DDBJ whole genome shotgun (WGS) entry which is preliminary data.</text>
</comment>
<reference evidence="1 2" key="1">
    <citation type="submission" date="2018-04" db="EMBL/GenBank/DDBJ databases">
        <title>Chitinophaga fuyangensis sp. nov., isolated from soil in a chemical factory.</title>
        <authorList>
            <person name="Chen K."/>
        </authorList>
    </citation>
    <scope>NUCLEOTIDE SEQUENCE [LARGE SCALE GENOMIC DNA]</scope>
    <source>
        <strain evidence="1 2">LY-1</strain>
    </source>
</reference>
<evidence type="ECO:0000313" key="1">
    <source>
        <dbReference type="EMBL" id="PUZ22955.1"/>
    </source>
</evidence>
<proteinExistence type="predicted"/>
<keyword evidence="2" id="KW-1185">Reference proteome</keyword>
<accession>A0A2T7BD06</accession>
<protein>
    <recommendedName>
        <fullName evidence="3">YD repeat-containing protein</fullName>
    </recommendedName>
</protein>